<dbReference type="OrthoDB" id="5407653at2759"/>
<feature type="signal peptide" evidence="2">
    <location>
        <begin position="1"/>
        <end position="26"/>
    </location>
</feature>
<dbReference type="EMBL" id="JELW01000001">
    <property type="protein sequence ID" value="EXV06262.1"/>
    <property type="molecule type" value="Genomic_DNA"/>
</dbReference>
<dbReference type="AlphaFoldDB" id="A0A0A1V7P2"/>
<accession>A0A0A1V7P2</accession>
<evidence type="ECO:0000313" key="4">
    <source>
        <dbReference type="Proteomes" id="UP000030151"/>
    </source>
</evidence>
<comment type="caution">
    <text evidence="3">The sequence shown here is derived from an EMBL/GenBank/DDBJ whole genome shotgun (WGS) entry which is preliminary data.</text>
</comment>
<reference evidence="3 4" key="1">
    <citation type="submission" date="2014-02" db="EMBL/GenBank/DDBJ databases">
        <title>The genome sequence of the entomopathogenic fungus Metarhizium robertsii ARSEF 2575.</title>
        <authorList>
            <person name="Giuliano Garisto Donzelli B."/>
            <person name="Roe B.A."/>
            <person name="Macmil S.L."/>
            <person name="Krasnoff S.B."/>
            <person name="Gibson D.M."/>
        </authorList>
    </citation>
    <scope>NUCLEOTIDE SEQUENCE [LARGE SCALE GENOMIC DNA]</scope>
    <source>
        <strain evidence="3 4">ARSEF 2575</strain>
    </source>
</reference>
<evidence type="ECO:0000256" key="1">
    <source>
        <dbReference type="SAM" id="MobiDB-lite"/>
    </source>
</evidence>
<name>A0A0A1V7P2_9HYPO</name>
<protein>
    <submittedName>
        <fullName evidence="3">Uncharacterized protein</fullName>
    </submittedName>
</protein>
<evidence type="ECO:0000313" key="3">
    <source>
        <dbReference type="EMBL" id="EXV06262.1"/>
    </source>
</evidence>
<feature type="compositionally biased region" description="Polar residues" evidence="1">
    <location>
        <begin position="162"/>
        <end position="173"/>
    </location>
</feature>
<feature type="chain" id="PRO_5001992445" evidence="2">
    <location>
        <begin position="27"/>
        <end position="742"/>
    </location>
</feature>
<proteinExistence type="predicted"/>
<keyword evidence="2" id="KW-0732">Signal</keyword>
<gene>
    <name evidence="3" type="ORF">X797_000979</name>
</gene>
<feature type="region of interest" description="Disordered" evidence="1">
    <location>
        <begin position="535"/>
        <end position="568"/>
    </location>
</feature>
<evidence type="ECO:0000256" key="2">
    <source>
        <dbReference type="SAM" id="SignalP"/>
    </source>
</evidence>
<dbReference type="HOGENOM" id="CLU_014758_0_0_1"/>
<organism evidence="3 4">
    <name type="scientific">Metarhizium robertsii</name>
    <dbReference type="NCBI Taxonomy" id="568076"/>
    <lineage>
        <taxon>Eukaryota</taxon>
        <taxon>Fungi</taxon>
        <taxon>Dikarya</taxon>
        <taxon>Ascomycota</taxon>
        <taxon>Pezizomycotina</taxon>
        <taxon>Sordariomycetes</taxon>
        <taxon>Hypocreomycetidae</taxon>
        <taxon>Hypocreales</taxon>
        <taxon>Clavicipitaceae</taxon>
        <taxon>Metarhizium</taxon>
    </lineage>
</organism>
<sequence length="742" mass="82321">MLATQRSLSSWSMLLGSLFSCPPASAQTWRPQTQLQNSRCGCIVVLNLEYLDPIVLVRTLQIPQTSIGPGSAFTTQNLHHRFGSGLLCHFVPIGVRHHSRVCFGSLSVVRLVLADILVPVGVTGRKVFWGGPPVITLLIGAIFDTWTKPSSSLAIDSDATDKQNQSSRASRPPSSGVVMFGPFPVPHSGDIPSPTPINLPRYQPFAQDDVIIGGDSQSLPALLEQTGRDSLVLGPAGLLAIGLDLKLDADESDLIPDTCCLPDFRQWDRFTAEEARNQDGKDRFPLRNGNLSPGCQVYLERRRELSNTNDDAFRTVRRISPPKGKQQARLGNTYEFFRCLELFTSFWDDPSRPPELPPSPELTTASDTSGCIECDTQTHAEPPHAPTMGRTSSGHSMPPEYRQNLLNAFIKLVSYDFGCNVSRARLEPRLHLNSPAGRKQRKSYTPSNCHFVFQSPMTRETARAGVVYGPVAAVSARPTVNFTGPDAETAQSSDLAREVLAALITAQHRHREGRDEVRFGHDQWWTTQRRWGGGLGGPIGREVEQDASPVDDRQQGKDLNGRRNGPAIKRARRTMPVYDNYRMVRPPASSWDRKAKYEAIGKVEGSVYDDIFVISSLFHHVSILRVRVPTRLLEVLDGSPEPDLSKRSWGKVQAWKSAWYDFFDVDQRIAAMRLYIWELLLAGYAIITPTLPKNIRTVTKRHVAIVIAHRRTKFYISVKCSGVPQPMAPAVSHGQLGSEGNN</sequence>
<dbReference type="eggNOG" id="ENOG502S9CJ">
    <property type="taxonomic scope" value="Eukaryota"/>
</dbReference>
<dbReference type="Proteomes" id="UP000030151">
    <property type="component" value="Unassembled WGS sequence"/>
</dbReference>
<feature type="compositionally biased region" description="Basic and acidic residues" evidence="1">
    <location>
        <begin position="550"/>
        <end position="561"/>
    </location>
</feature>
<dbReference type="PROSITE" id="PS51257">
    <property type="entry name" value="PROKAR_LIPOPROTEIN"/>
    <property type="match status" value="1"/>
</dbReference>
<feature type="region of interest" description="Disordered" evidence="1">
    <location>
        <begin position="154"/>
        <end position="177"/>
    </location>
</feature>